<dbReference type="PANTHER" id="PTHR48081">
    <property type="entry name" value="AB HYDROLASE SUPERFAMILY PROTEIN C4A8.06C"/>
    <property type="match status" value="1"/>
</dbReference>
<keyword evidence="4" id="KW-1185">Reference proteome</keyword>
<dbReference type="STRING" id="5364.A0A5C3N470"/>
<proteinExistence type="predicted"/>
<dbReference type="InterPro" id="IPR013094">
    <property type="entry name" value="AB_hydrolase_3"/>
</dbReference>
<evidence type="ECO:0000256" key="1">
    <source>
        <dbReference type="ARBA" id="ARBA00022801"/>
    </source>
</evidence>
<name>A0A5C3N470_9AGAM</name>
<dbReference type="GO" id="GO:0016787">
    <property type="term" value="F:hydrolase activity"/>
    <property type="evidence" value="ECO:0007669"/>
    <property type="project" value="UniProtKB-KW"/>
</dbReference>
<evidence type="ECO:0000313" key="3">
    <source>
        <dbReference type="EMBL" id="TFK52043.1"/>
    </source>
</evidence>
<organism evidence="3 4">
    <name type="scientific">Heliocybe sulcata</name>
    <dbReference type="NCBI Taxonomy" id="5364"/>
    <lineage>
        <taxon>Eukaryota</taxon>
        <taxon>Fungi</taxon>
        <taxon>Dikarya</taxon>
        <taxon>Basidiomycota</taxon>
        <taxon>Agaricomycotina</taxon>
        <taxon>Agaricomycetes</taxon>
        <taxon>Gloeophyllales</taxon>
        <taxon>Gloeophyllaceae</taxon>
        <taxon>Heliocybe</taxon>
    </lineage>
</organism>
<protein>
    <submittedName>
        <fullName evidence="3">Alpha/beta-hydrolase</fullName>
    </submittedName>
</protein>
<evidence type="ECO:0000259" key="2">
    <source>
        <dbReference type="Pfam" id="PF07859"/>
    </source>
</evidence>
<dbReference type="EMBL" id="ML213510">
    <property type="protein sequence ID" value="TFK52043.1"/>
    <property type="molecule type" value="Genomic_DNA"/>
</dbReference>
<keyword evidence="1 3" id="KW-0378">Hydrolase</keyword>
<dbReference type="OrthoDB" id="433474at2759"/>
<evidence type="ECO:0000313" key="4">
    <source>
        <dbReference type="Proteomes" id="UP000305948"/>
    </source>
</evidence>
<dbReference type="Gene3D" id="3.40.50.1820">
    <property type="entry name" value="alpha/beta hydrolase"/>
    <property type="match status" value="1"/>
</dbReference>
<feature type="domain" description="Alpha/beta hydrolase fold-3" evidence="2">
    <location>
        <begin position="21"/>
        <end position="132"/>
    </location>
</feature>
<gene>
    <name evidence="3" type="ORF">OE88DRAFT_1679716</name>
</gene>
<dbReference type="InterPro" id="IPR050300">
    <property type="entry name" value="GDXG_lipolytic_enzyme"/>
</dbReference>
<reference evidence="3 4" key="1">
    <citation type="journal article" date="2019" name="Nat. Ecol. Evol.">
        <title>Megaphylogeny resolves global patterns of mushroom evolution.</title>
        <authorList>
            <person name="Varga T."/>
            <person name="Krizsan K."/>
            <person name="Foldi C."/>
            <person name="Dima B."/>
            <person name="Sanchez-Garcia M."/>
            <person name="Sanchez-Ramirez S."/>
            <person name="Szollosi G.J."/>
            <person name="Szarkandi J.G."/>
            <person name="Papp V."/>
            <person name="Albert L."/>
            <person name="Andreopoulos W."/>
            <person name="Angelini C."/>
            <person name="Antonin V."/>
            <person name="Barry K.W."/>
            <person name="Bougher N.L."/>
            <person name="Buchanan P."/>
            <person name="Buyck B."/>
            <person name="Bense V."/>
            <person name="Catcheside P."/>
            <person name="Chovatia M."/>
            <person name="Cooper J."/>
            <person name="Damon W."/>
            <person name="Desjardin D."/>
            <person name="Finy P."/>
            <person name="Geml J."/>
            <person name="Haridas S."/>
            <person name="Hughes K."/>
            <person name="Justo A."/>
            <person name="Karasinski D."/>
            <person name="Kautmanova I."/>
            <person name="Kiss B."/>
            <person name="Kocsube S."/>
            <person name="Kotiranta H."/>
            <person name="LaButti K.M."/>
            <person name="Lechner B.E."/>
            <person name="Liimatainen K."/>
            <person name="Lipzen A."/>
            <person name="Lukacs Z."/>
            <person name="Mihaltcheva S."/>
            <person name="Morgado L.N."/>
            <person name="Niskanen T."/>
            <person name="Noordeloos M.E."/>
            <person name="Ohm R.A."/>
            <person name="Ortiz-Santana B."/>
            <person name="Ovrebo C."/>
            <person name="Racz N."/>
            <person name="Riley R."/>
            <person name="Savchenko A."/>
            <person name="Shiryaev A."/>
            <person name="Soop K."/>
            <person name="Spirin V."/>
            <person name="Szebenyi C."/>
            <person name="Tomsovsky M."/>
            <person name="Tulloss R.E."/>
            <person name="Uehling J."/>
            <person name="Grigoriev I.V."/>
            <person name="Vagvolgyi C."/>
            <person name="Papp T."/>
            <person name="Martin F.M."/>
            <person name="Miettinen O."/>
            <person name="Hibbett D.S."/>
            <person name="Nagy L.G."/>
        </authorList>
    </citation>
    <scope>NUCLEOTIDE SEQUENCE [LARGE SCALE GENOMIC DNA]</scope>
    <source>
        <strain evidence="3 4">OMC1185</strain>
    </source>
</reference>
<dbReference type="Pfam" id="PF07859">
    <property type="entry name" value="Abhydrolase_3"/>
    <property type="match status" value="1"/>
</dbReference>
<sequence length="259" mass="28220">MPPLVPTSSSISPVSSKPPILLFFYGGGFTHGARIWHPNRDLIHANLGAFFALKGILTIIVDYRLVPYVTFPGGSEDVLCALTWVSQNLNDVRDVNRIFILGHSAGGVHVAGYLLNPSLYVKSIPIMGVILLGVPYEIPAANKTAAEFRKAAEAYYGDGKKIASNQPLGMLRRAGKDWVASLPVLRNMMAAREPRYVSSAVRTFGELYLGKGGKVNTIVLEGHDHLSPIISLCSGRGEEWGADIAEWIWDMILENTSCI</sequence>
<dbReference type="AlphaFoldDB" id="A0A5C3N470"/>
<dbReference type="Proteomes" id="UP000305948">
    <property type="component" value="Unassembled WGS sequence"/>
</dbReference>
<accession>A0A5C3N470</accession>
<dbReference type="InterPro" id="IPR029058">
    <property type="entry name" value="AB_hydrolase_fold"/>
</dbReference>
<dbReference type="SUPFAM" id="SSF53474">
    <property type="entry name" value="alpha/beta-Hydrolases"/>
    <property type="match status" value="1"/>
</dbReference>